<feature type="compositionally biased region" description="Low complexity" evidence="1">
    <location>
        <begin position="193"/>
        <end position="202"/>
    </location>
</feature>
<feature type="compositionally biased region" description="Low complexity" evidence="1">
    <location>
        <begin position="16"/>
        <end position="37"/>
    </location>
</feature>
<evidence type="ECO:0000313" key="3">
    <source>
        <dbReference type="Proteomes" id="UP000829720"/>
    </source>
</evidence>
<accession>A0A8T3CJN4</accession>
<sequence length="217" mass="23342">MSEEMNDYREDGMDYSTDSSSSRSSSETSSNMATPSSPRMHLVTLEDCEDDEDYQDYMRKVLGEWGGRYGCHGDQGAAGQEGGRCEPVNSRSLAEEFRDVPCPPPARDGRSATLAAAVPEELKQNGNVIVVTSPQPVTHTSMGWQRGAGAGAGGRTVGVVVPPIDWDALEKHLAELPPRGWEGHRRNQNQRRTSSTSVSVTSGLSACLSQTEGGLLV</sequence>
<proteinExistence type="predicted"/>
<reference evidence="2" key="1">
    <citation type="submission" date="2021-01" db="EMBL/GenBank/DDBJ databases">
        <authorList>
            <person name="Zahm M."/>
            <person name="Roques C."/>
            <person name="Cabau C."/>
            <person name="Klopp C."/>
            <person name="Donnadieu C."/>
            <person name="Jouanno E."/>
            <person name="Lampietro C."/>
            <person name="Louis A."/>
            <person name="Herpin A."/>
            <person name="Echchiki A."/>
            <person name="Berthelot C."/>
            <person name="Parey E."/>
            <person name="Roest-Crollius H."/>
            <person name="Braasch I."/>
            <person name="Postlethwait J."/>
            <person name="Bobe J."/>
            <person name="Montfort J."/>
            <person name="Bouchez O."/>
            <person name="Begum T."/>
            <person name="Mejri S."/>
            <person name="Adams A."/>
            <person name="Chen W.-J."/>
            <person name="Guiguen Y."/>
        </authorList>
    </citation>
    <scope>NUCLEOTIDE SEQUENCE</scope>
    <source>
        <tissue evidence="2">Blood</tissue>
    </source>
</reference>
<dbReference type="EMBL" id="JAERUA010000024">
    <property type="protein sequence ID" value="KAI1883294.1"/>
    <property type="molecule type" value="Genomic_DNA"/>
</dbReference>
<dbReference type="AlphaFoldDB" id="A0A8T3CJN4"/>
<comment type="caution">
    <text evidence="2">The sequence shown here is derived from an EMBL/GenBank/DDBJ whole genome shotgun (WGS) entry which is preliminary data.</text>
</comment>
<keyword evidence="3" id="KW-1185">Reference proteome</keyword>
<gene>
    <name evidence="2" type="ORF">AGOR_G00243720</name>
</gene>
<protein>
    <submittedName>
        <fullName evidence="2">Uncharacterized protein</fullName>
    </submittedName>
</protein>
<organism evidence="2 3">
    <name type="scientific">Albula goreensis</name>
    <dbReference type="NCBI Taxonomy" id="1534307"/>
    <lineage>
        <taxon>Eukaryota</taxon>
        <taxon>Metazoa</taxon>
        <taxon>Chordata</taxon>
        <taxon>Craniata</taxon>
        <taxon>Vertebrata</taxon>
        <taxon>Euteleostomi</taxon>
        <taxon>Actinopterygii</taxon>
        <taxon>Neopterygii</taxon>
        <taxon>Teleostei</taxon>
        <taxon>Albuliformes</taxon>
        <taxon>Albulidae</taxon>
        <taxon>Albula</taxon>
    </lineage>
</organism>
<name>A0A8T3CJN4_9TELE</name>
<dbReference type="Proteomes" id="UP000829720">
    <property type="component" value="Unassembled WGS sequence"/>
</dbReference>
<evidence type="ECO:0000256" key="1">
    <source>
        <dbReference type="SAM" id="MobiDB-lite"/>
    </source>
</evidence>
<dbReference type="OrthoDB" id="8962678at2759"/>
<feature type="region of interest" description="Disordered" evidence="1">
    <location>
        <begin position="1"/>
        <end position="42"/>
    </location>
</feature>
<feature type="region of interest" description="Disordered" evidence="1">
    <location>
        <begin position="177"/>
        <end position="203"/>
    </location>
</feature>
<feature type="compositionally biased region" description="Basic and acidic residues" evidence="1">
    <location>
        <begin position="1"/>
        <end position="12"/>
    </location>
</feature>
<evidence type="ECO:0000313" key="2">
    <source>
        <dbReference type="EMBL" id="KAI1883294.1"/>
    </source>
</evidence>